<dbReference type="InParanoid" id="A0A165J404"/>
<organism evidence="1 2">
    <name type="scientific">Calocera cornea HHB12733</name>
    <dbReference type="NCBI Taxonomy" id="1353952"/>
    <lineage>
        <taxon>Eukaryota</taxon>
        <taxon>Fungi</taxon>
        <taxon>Dikarya</taxon>
        <taxon>Basidiomycota</taxon>
        <taxon>Agaricomycotina</taxon>
        <taxon>Dacrymycetes</taxon>
        <taxon>Dacrymycetales</taxon>
        <taxon>Dacrymycetaceae</taxon>
        <taxon>Calocera</taxon>
    </lineage>
</organism>
<dbReference type="OrthoDB" id="10248838at2759"/>
<dbReference type="AlphaFoldDB" id="A0A165J404"/>
<name>A0A165J404_9BASI</name>
<dbReference type="Proteomes" id="UP000076842">
    <property type="component" value="Unassembled WGS sequence"/>
</dbReference>
<accession>A0A165J404</accession>
<protein>
    <submittedName>
        <fullName evidence="1">Uncharacterized protein</fullName>
    </submittedName>
</protein>
<proteinExistence type="predicted"/>
<gene>
    <name evidence="1" type="ORF">CALCODRAFT_27043</name>
</gene>
<evidence type="ECO:0000313" key="2">
    <source>
        <dbReference type="Proteomes" id="UP000076842"/>
    </source>
</evidence>
<keyword evidence="2" id="KW-1185">Reference proteome</keyword>
<evidence type="ECO:0000313" key="1">
    <source>
        <dbReference type="EMBL" id="KZT61345.1"/>
    </source>
</evidence>
<reference evidence="1 2" key="1">
    <citation type="journal article" date="2016" name="Mol. Biol. Evol.">
        <title>Comparative Genomics of Early-Diverging Mushroom-Forming Fungi Provides Insights into the Origins of Lignocellulose Decay Capabilities.</title>
        <authorList>
            <person name="Nagy L.G."/>
            <person name="Riley R."/>
            <person name="Tritt A."/>
            <person name="Adam C."/>
            <person name="Daum C."/>
            <person name="Floudas D."/>
            <person name="Sun H."/>
            <person name="Yadav J.S."/>
            <person name="Pangilinan J."/>
            <person name="Larsson K.H."/>
            <person name="Matsuura K."/>
            <person name="Barry K."/>
            <person name="Labutti K."/>
            <person name="Kuo R."/>
            <person name="Ohm R.A."/>
            <person name="Bhattacharya S.S."/>
            <person name="Shirouzu T."/>
            <person name="Yoshinaga Y."/>
            <person name="Martin F.M."/>
            <person name="Grigoriev I.V."/>
            <person name="Hibbett D.S."/>
        </authorList>
    </citation>
    <scope>NUCLEOTIDE SEQUENCE [LARGE SCALE GENOMIC DNA]</scope>
    <source>
        <strain evidence="1 2">HHB12733</strain>
    </source>
</reference>
<sequence>MKPGGRRAVLRAAHHAPLQGLELTGFDPQGLWEYKGAESETNFREIELGDSERASGRTMTRSKAIRTHHGDREQVGARAIARRAVHQGCKDPRCPLIAMNGEAGGLRYNVVKRARGPWWTRQTLPRRDMRAPRTENAIIEHGGGAMRDCG</sequence>
<dbReference type="EMBL" id="KV423924">
    <property type="protein sequence ID" value="KZT61345.1"/>
    <property type="molecule type" value="Genomic_DNA"/>
</dbReference>